<comment type="similarity">
    <text evidence="1">Belongs to the peptidase M20A family.</text>
</comment>
<dbReference type="RefSeq" id="WP_144540669.1">
    <property type="nucleotide sequence ID" value="NZ_CBCSDC010000054.1"/>
</dbReference>
<dbReference type="EMBL" id="VLKI01000002">
    <property type="protein sequence ID" value="TWH89828.1"/>
    <property type="molecule type" value="Genomic_DNA"/>
</dbReference>
<evidence type="ECO:0000259" key="2">
    <source>
        <dbReference type="Pfam" id="PF07687"/>
    </source>
</evidence>
<dbReference type="InterPro" id="IPR011650">
    <property type="entry name" value="Peptidase_M20_dimer"/>
</dbReference>
<dbReference type="CDD" id="cd03887">
    <property type="entry name" value="M20_Acy1L2"/>
    <property type="match status" value="1"/>
</dbReference>
<comment type="caution">
    <text evidence="3">The sequence shown here is derived from an EMBL/GenBank/DDBJ whole genome shotgun (WGS) entry which is preliminary data.</text>
</comment>
<dbReference type="Gene3D" id="3.30.70.360">
    <property type="match status" value="1"/>
</dbReference>
<proteinExistence type="inferred from homology"/>
<dbReference type="SUPFAM" id="SSF55031">
    <property type="entry name" value="Bacterial exopeptidase dimerisation domain"/>
    <property type="match status" value="1"/>
</dbReference>
<dbReference type="GO" id="GO:0005737">
    <property type="term" value="C:cytoplasm"/>
    <property type="evidence" value="ECO:0007669"/>
    <property type="project" value="TreeGrafter"/>
</dbReference>
<evidence type="ECO:0000256" key="1">
    <source>
        <dbReference type="PIRNR" id="PIRNR037226"/>
    </source>
</evidence>
<accession>A0A562K331</accession>
<dbReference type="Pfam" id="PF07687">
    <property type="entry name" value="M20_dimer"/>
    <property type="match status" value="1"/>
</dbReference>
<reference evidence="3 4" key="1">
    <citation type="journal article" date="2015" name="Stand. Genomic Sci.">
        <title>Genomic Encyclopedia of Bacterial and Archaeal Type Strains, Phase III: the genomes of soil and plant-associated and newly described type strains.</title>
        <authorList>
            <person name="Whitman W.B."/>
            <person name="Woyke T."/>
            <person name="Klenk H.P."/>
            <person name="Zhou Y."/>
            <person name="Lilburn T.G."/>
            <person name="Beck B.J."/>
            <person name="De Vos P."/>
            <person name="Vandamme P."/>
            <person name="Eisen J.A."/>
            <person name="Garrity G."/>
            <person name="Hugenholtz P."/>
            <person name="Kyrpides N.C."/>
        </authorList>
    </citation>
    <scope>NUCLEOTIDE SEQUENCE [LARGE SCALE GENOMIC DNA]</scope>
    <source>
        <strain evidence="3 4">CGMCC 1.10115</strain>
    </source>
</reference>
<dbReference type="OrthoDB" id="9781032at2"/>
<gene>
    <name evidence="3" type="ORF">IQ19_01078</name>
</gene>
<dbReference type="PIRSF" id="PIRSF037226">
    <property type="entry name" value="Amidohydrolase_ACY1L2_prd"/>
    <property type="match status" value="1"/>
</dbReference>
<feature type="domain" description="Peptidase M20 dimerisation" evidence="2">
    <location>
        <begin position="184"/>
        <end position="272"/>
    </location>
</feature>
<dbReference type="FunFam" id="3.30.70.360:FF:000004">
    <property type="entry name" value="Peptidase M20 domain-containing protein 2"/>
    <property type="match status" value="1"/>
</dbReference>
<dbReference type="SUPFAM" id="SSF53187">
    <property type="entry name" value="Zn-dependent exopeptidases"/>
    <property type="match status" value="1"/>
</dbReference>
<dbReference type="GO" id="GO:0071713">
    <property type="term" value="F:para-aminobenzoyl-glutamate hydrolase activity"/>
    <property type="evidence" value="ECO:0007669"/>
    <property type="project" value="TreeGrafter"/>
</dbReference>
<dbReference type="AlphaFoldDB" id="A0A562K331"/>
<sequence length="405" mass="42747">MTAPVKALSELKEAIKRNVESNKERYLSASHQIHENPEIGNEEFFASGLLSGILEKEGFEVERGVAGHETAFLARKKSGKPGPSIAFLAEYDALPGLGHGCGHNIIGTTSVAAAIALSKVMDETGGEAVVLGTPAEEGGPNGSAKGSFVKHGLLEGIDAALMVHPSNHTRLTSSSLAVDPLDFEFIGKPAHAAASPEEGINALDAVIQLFNGINALRQQLKDDVRIHGIITHGGDAPNIIPEYAKARFFIRASTRTGLNEVTKKVKAVAEGAALATGAKLNVIAFQNEVDNLLLNKRYDHVFKEVIEELGETVVAGGRDGIGSTDAGNISQVVPAIHPYIKVGADDLVAHTVPFREAAASAKGDEALIKGAKGLALTALQLVTNSTLLDSIKEEFRERKAAEKKK</sequence>
<dbReference type="NCBIfam" id="TIGR01891">
    <property type="entry name" value="amidohydrolases"/>
    <property type="match status" value="1"/>
</dbReference>
<evidence type="ECO:0000313" key="4">
    <source>
        <dbReference type="Proteomes" id="UP000318667"/>
    </source>
</evidence>
<evidence type="ECO:0000313" key="3">
    <source>
        <dbReference type="EMBL" id="TWH89828.1"/>
    </source>
</evidence>
<keyword evidence="3" id="KW-0378">Hydrolase</keyword>
<dbReference type="PANTHER" id="PTHR30575">
    <property type="entry name" value="PEPTIDASE M20"/>
    <property type="match status" value="1"/>
</dbReference>
<dbReference type="InterPro" id="IPR002933">
    <property type="entry name" value="Peptidase_M20"/>
</dbReference>
<keyword evidence="4" id="KW-1185">Reference proteome</keyword>
<dbReference type="GeneID" id="65402331"/>
<dbReference type="InterPro" id="IPR052030">
    <property type="entry name" value="Peptidase_M20/M20A_hydrolases"/>
</dbReference>
<dbReference type="InterPro" id="IPR017144">
    <property type="entry name" value="Xaa-Arg_dipeptidase"/>
</dbReference>
<protein>
    <recommendedName>
        <fullName evidence="1">Peptidase M20 domain-containing protein 2</fullName>
    </recommendedName>
</protein>
<dbReference type="InterPro" id="IPR017439">
    <property type="entry name" value="Amidohydrolase"/>
</dbReference>
<dbReference type="PANTHER" id="PTHR30575:SF0">
    <property type="entry name" value="XAA-ARG DIPEPTIDASE"/>
    <property type="match status" value="1"/>
</dbReference>
<dbReference type="Proteomes" id="UP000318667">
    <property type="component" value="Unassembled WGS sequence"/>
</dbReference>
<dbReference type="GO" id="GO:0016805">
    <property type="term" value="F:dipeptidase activity"/>
    <property type="evidence" value="ECO:0007669"/>
    <property type="project" value="InterPro"/>
</dbReference>
<organism evidence="3 4">
    <name type="scientific">Cytobacillus oceanisediminis</name>
    <dbReference type="NCBI Taxonomy" id="665099"/>
    <lineage>
        <taxon>Bacteria</taxon>
        <taxon>Bacillati</taxon>
        <taxon>Bacillota</taxon>
        <taxon>Bacilli</taxon>
        <taxon>Bacillales</taxon>
        <taxon>Bacillaceae</taxon>
        <taxon>Cytobacillus</taxon>
    </lineage>
</organism>
<dbReference type="InterPro" id="IPR036264">
    <property type="entry name" value="Bact_exopeptidase_dim_dom"/>
</dbReference>
<dbReference type="Gene3D" id="3.40.630.10">
    <property type="entry name" value="Zn peptidases"/>
    <property type="match status" value="1"/>
</dbReference>
<dbReference type="Pfam" id="PF01546">
    <property type="entry name" value="Peptidase_M20"/>
    <property type="match status" value="1"/>
</dbReference>
<name>A0A562K331_9BACI</name>
<dbReference type="GO" id="GO:0046657">
    <property type="term" value="P:folic acid catabolic process"/>
    <property type="evidence" value="ECO:0007669"/>
    <property type="project" value="TreeGrafter"/>
</dbReference>